<dbReference type="Pfam" id="PF12937">
    <property type="entry name" value="F-box-like"/>
    <property type="match status" value="1"/>
</dbReference>
<evidence type="ECO:0000256" key="1">
    <source>
        <dbReference type="SAM" id="MobiDB-lite"/>
    </source>
</evidence>
<accession>M7SY74</accession>
<reference evidence="4" key="1">
    <citation type="journal article" date="2013" name="Genome Announc.">
        <title>Draft genome sequence of the grapevine dieback fungus Eutypa lata UCR-EL1.</title>
        <authorList>
            <person name="Blanco-Ulate B."/>
            <person name="Rolshausen P.E."/>
            <person name="Cantu D."/>
        </authorList>
    </citation>
    <scope>NUCLEOTIDE SEQUENCE [LARGE SCALE GENOMIC DNA]</scope>
    <source>
        <strain evidence="4">UCR-EL1</strain>
    </source>
</reference>
<evidence type="ECO:0000313" key="3">
    <source>
        <dbReference type="EMBL" id="EMR69242.1"/>
    </source>
</evidence>
<dbReference type="HOGENOM" id="CLU_976693_0_0_1"/>
<protein>
    <recommendedName>
        <fullName evidence="2">F-box domain-containing protein</fullName>
    </recommendedName>
</protein>
<feature type="region of interest" description="Disordered" evidence="1">
    <location>
        <begin position="1"/>
        <end position="21"/>
    </location>
</feature>
<keyword evidence="4" id="KW-1185">Reference proteome</keyword>
<dbReference type="InterPro" id="IPR001810">
    <property type="entry name" value="F-box_dom"/>
</dbReference>
<evidence type="ECO:0000259" key="2">
    <source>
        <dbReference type="Pfam" id="PF12937"/>
    </source>
</evidence>
<dbReference type="eggNOG" id="ENOG502RPKC">
    <property type="taxonomic scope" value="Eukaryota"/>
</dbReference>
<dbReference type="OrthoDB" id="3800738at2759"/>
<evidence type="ECO:0000313" key="4">
    <source>
        <dbReference type="Proteomes" id="UP000012174"/>
    </source>
</evidence>
<dbReference type="CDD" id="cd09917">
    <property type="entry name" value="F-box_SF"/>
    <property type="match status" value="1"/>
</dbReference>
<dbReference type="AlphaFoldDB" id="M7SY74"/>
<dbReference type="KEGG" id="ela:UCREL1_3756"/>
<dbReference type="SUPFAM" id="SSF81383">
    <property type="entry name" value="F-box domain"/>
    <property type="match status" value="1"/>
</dbReference>
<gene>
    <name evidence="3" type="ORF">UCREL1_3756</name>
</gene>
<name>M7SY74_EUTLA</name>
<dbReference type="Gene3D" id="1.20.1280.50">
    <property type="match status" value="1"/>
</dbReference>
<feature type="domain" description="F-box" evidence="2">
    <location>
        <begin position="31"/>
        <end position="64"/>
    </location>
</feature>
<organism evidence="3 4">
    <name type="scientific">Eutypa lata (strain UCR-EL1)</name>
    <name type="common">Grapevine dieback disease fungus</name>
    <name type="synonym">Eutypa armeniacae</name>
    <dbReference type="NCBI Taxonomy" id="1287681"/>
    <lineage>
        <taxon>Eukaryota</taxon>
        <taxon>Fungi</taxon>
        <taxon>Dikarya</taxon>
        <taxon>Ascomycota</taxon>
        <taxon>Pezizomycotina</taxon>
        <taxon>Sordariomycetes</taxon>
        <taxon>Xylariomycetidae</taxon>
        <taxon>Xylariales</taxon>
        <taxon>Diatrypaceae</taxon>
        <taxon>Eutypa</taxon>
    </lineage>
</organism>
<proteinExistence type="predicted"/>
<dbReference type="InterPro" id="IPR036047">
    <property type="entry name" value="F-box-like_dom_sf"/>
</dbReference>
<dbReference type="Proteomes" id="UP000012174">
    <property type="component" value="Unassembled WGS sequence"/>
</dbReference>
<sequence>MNSEDDHRLSGRHLTPATPRNSAEKKVWQINELLISILHLVDMRTLLSSAQRVCRHWHAVVQSKRFQKALFLEPDTDATVFVHNPLLMEIFPFAFEHLHLGPDEPVPLYTRTTRIPNRTRDFPSVSHIVAKEEAFGRPEATWRRMLPRQPPVSHYAALQTMGSSGTCCSSRRYIKDHFREPSVVTALDLLSGALCIDPDHLKISSFRVLWYGDSPEVIYPNTMPESKRTLLRTYFAQSGVVINTFLPLPAIDSEPHPGLAELRHIVGPISRPTLRRGEWKRKIGD</sequence>
<dbReference type="EMBL" id="KB706115">
    <property type="protein sequence ID" value="EMR69242.1"/>
    <property type="molecule type" value="Genomic_DNA"/>
</dbReference>